<dbReference type="PANTHER" id="PTHR28307:SF2">
    <property type="entry name" value="PROTEIN PAL1"/>
    <property type="match status" value="1"/>
</dbReference>
<evidence type="ECO:0000256" key="1">
    <source>
        <dbReference type="SAM" id="MobiDB-lite"/>
    </source>
</evidence>
<dbReference type="HOGENOM" id="CLU_041195_1_0_1"/>
<dbReference type="PANTHER" id="PTHR28307">
    <property type="entry name" value="PROTEIN PAL1"/>
    <property type="match status" value="1"/>
</dbReference>
<dbReference type="Proteomes" id="UP000006968">
    <property type="component" value="Chromosome XIII"/>
</dbReference>
<name>J8Q0N7_SACAR</name>
<feature type="compositionally biased region" description="Basic and acidic residues" evidence="1">
    <location>
        <begin position="178"/>
        <end position="198"/>
    </location>
</feature>
<feature type="compositionally biased region" description="Polar residues" evidence="1">
    <location>
        <begin position="40"/>
        <end position="65"/>
    </location>
</feature>
<feature type="compositionally biased region" description="Basic and acidic residues" evidence="1">
    <location>
        <begin position="136"/>
        <end position="150"/>
    </location>
</feature>
<dbReference type="Pfam" id="PF08316">
    <property type="entry name" value="Pal1"/>
    <property type="match status" value="1"/>
</dbReference>
<feature type="compositionally biased region" description="Polar residues" evidence="1">
    <location>
        <begin position="1"/>
        <end position="19"/>
    </location>
</feature>
<proteinExistence type="predicted"/>
<feature type="compositionally biased region" description="Basic and acidic residues" evidence="1">
    <location>
        <begin position="422"/>
        <end position="435"/>
    </location>
</feature>
<organism evidence="2 3">
    <name type="scientific">Saccharomyces arboricola (strain H-6 / AS 2.3317 / CBS 10644)</name>
    <name type="common">Yeast</name>
    <dbReference type="NCBI Taxonomy" id="1160507"/>
    <lineage>
        <taxon>Eukaryota</taxon>
        <taxon>Fungi</taxon>
        <taxon>Dikarya</taxon>
        <taxon>Ascomycota</taxon>
        <taxon>Saccharomycotina</taxon>
        <taxon>Saccharomycetes</taxon>
        <taxon>Saccharomycetales</taxon>
        <taxon>Saccharomycetaceae</taxon>
        <taxon>Saccharomyces</taxon>
    </lineage>
</organism>
<accession>J8Q0N7</accession>
<dbReference type="OrthoDB" id="5352132at2759"/>
<keyword evidence="3" id="KW-1185">Reference proteome</keyword>
<evidence type="ECO:0000313" key="2">
    <source>
        <dbReference type="EMBL" id="EJS42221.1"/>
    </source>
</evidence>
<reference evidence="2 3" key="1">
    <citation type="journal article" date="2013" name="BMC Genomics">
        <title>High quality de novo sequencing and assembly of the Saccharomyces arboricolus genome.</title>
        <authorList>
            <person name="Liti G."/>
            <person name="Nguyen Ba A.N."/>
            <person name="Blythe M."/>
            <person name="Mueller C.A."/>
            <person name="Bergstroem A."/>
            <person name="Cubillos F.A."/>
            <person name="Dafhnis-Calas F."/>
            <person name="Khoshraftar S."/>
            <person name="Malla S."/>
            <person name="Mehta N."/>
            <person name="Siow C.C."/>
            <person name="Warringer J."/>
            <person name="Moses A.M."/>
            <person name="Louis E.J."/>
            <person name="Nieduszynski C.A."/>
        </authorList>
    </citation>
    <scope>NUCLEOTIDE SEQUENCE [LARGE SCALE GENOMIC DNA]</scope>
    <source>
        <strain evidence="3">H-6 / AS 2.3317 / CBS 10644</strain>
    </source>
</reference>
<sequence length="502" mass="55193">MENRNSSGTNRPFSVNNPFRNGMIDPSINQYKNDAQFQEWARNQSRNNSFDRPQLNTRTSSQLSFPSIPEDAQRRSADQQCAYSGLDTFSTGSLSPPSRTVSSKNPFLDDVSSTDEFVNRNAKSSPPPAKSINHPTAKEEKEQLRKKYLEGSDVNITSNKQGGTDLPPSYEEITLSDGSRRGYPEKKNSRSSSHREHSNSGSYVPHRSSSHHHREVSSSSTPSKKGKRKNKLITPKNVDTIDKLDVTGLFGGSFHHDGPFDAVTPHRNKNNKAAPVLAFPVDGPNSTIGGASTKKSALDEVFGRDDTDDSDIYQYTSHTLKRGGDTQDAIKSNVGNVQQMDAKNKTELVHGPVTAGLGSSTFLDGAPASSAAIRNDIKAHSYQNRNGGLQRNKSLSQRLRLGPSSNSNAPVTGVRRNMSLSRENHDVSHNNEGVRRSNTTNSSSRTHKTDYTTGYNDHNGGDEDEEDVYLGVHYNESNMKKKSTGSKLLNRVKSLKVGRKSQ</sequence>
<feature type="region of interest" description="Disordered" evidence="1">
    <location>
        <begin position="422"/>
        <end position="466"/>
    </location>
</feature>
<dbReference type="InterPro" id="IPR013226">
    <property type="entry name" value="Pal1"/>
</dbReference>
<feature type="region of interest" description="Disordered" evidence="1">
    <location>
        <begin position="478"/>
        <end position="502"/>
    </location>
</feature>
<gene>
    <name evidence="2" type="ORF">SU7_2697</name>
</gene>
<feature type="region of interest" description="Disordered" evidence="1">
    <location>
        <begin position="117"/>
        <end position="236"/>
    </location>
</feature>
<protein>
    <submittedName>
        <fullName evidence="2">YDR348C</fullName>
    </submittedName>
</protein>
<dbReference type="EMBL" id="ALIE01000157">
    <property type="protein sequence ID" value="EJS42221.1"/>
    <property type="molecule type" value="Genomic_DNA"/>
</dbReference>
<feature type="region of interest" description="Disordered" evidence="1">
    <location>
        <begin position="88"/>
        <end position="107"/>
    </location>
</feature>
<feature type="region of interest" description="Disordered" evidence="1">
    <location>
        <begin position="1"/>
        <end position="27"/>
    </location>
</feature>
<feature type="compositionally biased region" description="Polar residues" evidence="1">
    <location>
        <begin position="88"/>
        <end position="105"/>
    </location>
</feature>
<feature type="compositionally biased region" description="Basic residues" evidence="1">
    <location>
        <begin position="493"/>
        <end position="502"/>
    </location>
</feature>
<comment type="caution">
    <text evidence="2">The sequence shown here is derived from an EMBL/GenBank/DDBJ whole genome shotgun (WGS) entry which is preliminary data.</text>
</comment>
<dbReference type="GO" id="GO:0005737">
    <property type="term" value="C:cytoplasm"/>
    <property type="evidence" value="ECO:0007669"/>
    <property type="project" value="TreeGrafter"/>
</dbReference>
<evidence type="ECO:0000313" key="3">
    <source>
        <dbReference type="Proteomes" id="UP000006968"/>
    </source>
</evidence>
<dbReference type="AlphaFoldDB" id="J8Q0N7"/>
<feature type="region of interest" description="Disordered" evidence="1">
    <location>
        <begin position="40"/>
        <end position="78"/>
    </location>
</feature>